<dbReference type="PANTHER" id="PTHR10545:SF29">
    <property type="entry name" value="GH14572P-RELATED"/>
    <property type="match status" value="1"/>
</dbReference>
<dbReference type="InterPro" id="IPR016181">
    <property type="entry name" value="Acyl_CoA_acyltransferase"/>
</dbReference>
<dbReference type="Proteomes" id="UP001148299">
    <property type="component" value="Unassembled WGS sequence"/>
</dbReference>
<proteinExistence type="inferred from homology"/>
<dbReference type="AlphaFoldDB" id="A0A9W9R3E2"/>
<dbReference type="FunFam" id="3.40.630.30:FF:000064">
    <property type="entry name" value="GNAT family acetyltransferase"/>
    <property type="match status" value="1"/>
</dbReference>
<evidence type="ECO:0000313" key="5">
    <source>
        <dbReference type="EMBL" id="KAJ5350023.1"/>
    </source>
</evidence>
<dbReference type="InterPro" id="IPR000182">
    <property type="entry name" value="GNAT_dom"/>
</dbReference>
<organism evidence="5 6">
    <name type="scientific">Penicillium brevicompactum</name>
    <dbReference type="NCBI Taxonomy" id="5074"/>
    <lineage>
        <taxon>Eukaryota</taxon>
        <taxon>Fungi</taxon>
        <taxon>Dikarya</taxon>
        <taxon>Ascomycota</taxon>
        <taxon>Pezizomycotina</taxon>
        <taxon>Eurotiomycetes</taxon>
        <taxon>Eurotiomycetidae</taxon>
        <taxon>Eurotiales</taxon>
        <taxon>Aspergillaceae</taxon>
        <taxon>Penicillium</taxon>
    </lineage>
</organism>
<protein>
    <recommendedName>
        <fullName evidence="4">N-acetyltransferase domain-containing protein</fullName>
    </recommendedName>
</protein>
<dbReference type="PANTHER" id="PTHR10545">
    <property type="entry name" value="DIAMINE N-ACETYLTRANSFERASE"/>
    <property type="match status" value="1"/>
</dbReference>
<feature type="domain" description="N-acetyltransferase" evidence="4">
    <location>
        <begin position="2"/>
        <end position="170"/>
    </location>
</feature>
<dbReference type="EMBL" id="JAPZBR010000006">
    <property type="protein sequence ID" value="KAJ5350023.1"/>
    <property type="molecule type" value="Genomic_DNA"/>
</dbReference>
<dbReference type="GO" id="GO:0008080">
    <property type="term" value="F:N-acetyltransferase activity"/>
    <property type="evidence" value="ECO:0007669"/>
    <property type="project" value="UniProtKB-ARBA"/>
</dbReference>
<name>A0A9W9R3E2_PENBR</name>
<evidence type="ECO:0000256" key="2">
    <source>
        <dbReference type="ARBA" id="ARBA00022679"/>
    </source>
</evidence>
<dbReference type="InterPro" id="IPR051016">
    <property type="entry name" value="Diverse_Substrate_AcTransf"/>
</dbReference>
<comment type="similarity">
    <text evidence="1">Belongs to the acetyltransferase family.</text>
</comment>
<dbReference type="Gene3D" id="3.40.630.30">
    <property type="match status" value="1"/>
</dbReference>
<keyword evidence="2" id="KW-0808">Transferase</keyword>
<accession>A0A9W9R3E2</accession>
<keyword evidence="3" id="KW-0012">Acyltransferase</keyword>
<comment type="caution">
    <text evidence="5">The sequence shown here is derived from an EMBL/GenBank/DDBJ whole genome shotgun (WGS) entry which is preliminary data.</text>
</comment>
<reference evidence="5" key="1">
    <citation type="submission" date="2022-12" db="EMBL/GenBank/DDBJ databases">
        <authorList>
            <person name="Petersen C."/>
        </authorList>
    </citation>
    <scope>NUCLEOTIDE SEQUENCE</scope>
    <source>
        <strain evidence="5">IBT 35675</strain>
    </source>
</reference>
<evidence type="ECO:0000313" key="6">
    <source>
        <dbReference type="Proteomes" id="UP001148299"/>
    </source>
</evidence>
<gene>
    <name evidence="5" type="ORF">N7541_007750</name>
</gene>
<sequence length="173" mass="19055">MATIRPAIREDVPLLLKMMQATASEQNVAQAVTATEADLLISLGFDQLHANDAGNPIATHNAKALLVEAPEGEVAGMAFYFTTFVAWAAKSGLCLEDLYVLPEYRCRGYARLLVQGVAKKAQELGCARVEWLCYKRNERALRFYRSVGAKEMDALTFLRLDGDAMSDFANETS</sequence>
<evidence type="ECO:0000259" key="4">
    <source>
        <dbReference type="PROSITE" id="PS51186"/>
    </source>
</evidence>
<dbReference type="CDD" id="cd04301">
    <property type="entry name" value="NAT_SF"/>
    <property type="match status" value="1"/>
</dbReference>
<evidence type="ECO:0000256" key="1">
    <source>
        <dbReference type="ARBA" id="ARBA00008694"/>
    </source>
</evidence>
<dbReference type="Pfam" id="PF00583">
    <property type="entry name" value="Acetyltransf_1"/>
    <property type="match status" value="1"/>
</dbReference>
<keyword evidence="6" id="KW-1185">Reference proteome</keyword>
<dbReference type="SUPFAM" id="SSF55729">
    <property type="entry name" value="Acyl-CoA N-acyltransferases (Nat)"/>
    <property type="match status" value="1"/>
</dbReference>
<evidence type="ECO:0000256" key="3">
    <source>
        <dbReference type="ARBA" id="ARBA00023315"/>
    </source>
</evidence>
<dbReference type="PROSITE" id="PS51186">
    <property type="entry name" value="GNAT"/>
    <property type="match status" value="1"/>
</dbReference>
<reference evidence="5" key="2">
    <citation type="journal article" date="2023" name="IMA Fungus">
        <title>Comparative genomic study of the Penicillium genus elucidates a diverse pangenome and 15 lateral gene transfer events.</title>
        <authorList>
            <person name="Petersen C."/>
            <person name="Sorensen T."/>
            <person name="Nielsen M.R."/>
            <person name="Sondergaard T.E."/>
            <person name="Sorensen J.L."/>
            <person name="Fitzpatrick D.A."/>
            <person name="Frisvad J.C."/>
            <person name="Nielsen K.L."/>
        </authorList>
    </citation>
    <scope>NUCLEOTIDE SEQUENCE</scope>
    <source>
        <strain evidence="5">IBT 35675</strain>
    </source>
</reference>